<accession>V4SD22</accession>
<dbReference type="OMA" id="YWEMIAK"/>
<dbReference type="PROSITE" id="PS51257">
    <property type="entry name" value="PROKAR_LIPOPROTEIN"/>
    <property type="match status" value="1"/>
</dbReference>
<keyword evidence="2" id="KW-1185">Reference proteome</keyword>
<dbReference type="EMBL" id="KI536978">
    <property type="protein sequence ID" value="ESR36695.1"/>
    <property type="molecule type" value="Genomic_DNA"/>
</dbReference>
<dbReference type="Gramene" id="ESR36695">
    <property type="protein sequence ID" value="ESR36695"/>
    <property type="gene ID" value="CICLE_v100299142mg"/>
</dbReference>
<dbReference type="InParanoid" id="V4SD22"/>
<organism evidence="1 2">
    <name type="scientific">Citrus clementina</name>
    <name type="common">Clementine</name>
    <name type="synonym">Citrus deliciosa x Citrus sinensis</name>
    <dbReference type="NCBI Taxonomy" id="85681"/>
    <lineage>
        <taxon>Eukaryota</taxon>
        <taxon>Viridiplantae</taxon>
        <taxon>Streptophyta</taxon>
        <taxon>Embryophyta</taxon>
        <taxon>Tracheophyta</taxon>
        <taxon>Spermatophyta</taxon>
        <taxon>Magnoliopsida</taxon>
        <taxon>eudicotyledons</taxon>
        <taxon>Gunneridae</taxon>
        <taxon>Pentapetalae</taxon>
        <taxon>rosids</taxon>
        <taxon>malvids</taxon>
        <taxon>Sapindales</taxon>
        <taxon>Rutaceae</taxon>
        <taxon>Aurantioideae</taxon>
        <taxon>Citrus</taxon>
    </lineage>
</organism>
<sequence>MLRMHPSPPPVCSFNILFGCLAKNKHYDT</sequence>
<protein>
    <submittedName>
        <fullName evidence="1">Uncharacterized protein</fullName>
    </submittedName>
</protein>
<proteinExistence type="predicted"/>
<gene>
    <name evidence="1" type="ORF">CICLE_v100299142mg</name>
</gene>
<dbReference type="Proteomes" id="UP000030687">
    <property type="component" value="Unassembled WGS sequence"/>
</dbReference>
<evidence type="ECO:0000313" key="1">
    <source>
        <dbReference type="EMBL" id="ESR36695.1"/>
    </source>
</evidence>
<dbReference type="KEGG" id="cic:CICLE_v100299142m"/>
<reference evidence="1 2" key="1">
    <citation type="submission" date="2013-10" db="EMBL/GenBank/DDBJ databases">
        <authorList>
            <consortium name="International Citrus Genome Consortium"/>
            <person name="Jenkins J."/>
            <person name="Schmutz J."/>
            <person name="Prochnik S."/>
            <person name="Rokhsar D."/>
            <person name="Gmitter F."/>
            <person name="Ollitrault P."/>
            <person name="Machado M."/>
            <person name="Talon M."/>
            <person name="Wincker P."/>
            <person name="Jaillon O."/>
            <person name="Morgante M."/>
        </authorList>
    </citation>
    <scope>NUCLEOTIDE SEQUENCE</scope>
    <source>
        <strain evidence="2">cv. Clemenules</strain>
    </source>
</reference>
<feature type="non-terminal residue" evidence="1">
    <location>
        <position position="29"/>
    </location>
</feature>
<name>V4SD22_CITCL</name>
<evidence type="ECO:0000313" key="2">
    <source>
        <dbReference type="Proteomes" id="UP000030687"/>
    </source>
</evidence>
<dbReference type="AlphaFoldDB" id="V4SD22"/>